<feature type="domain" description="Periplasmic binding protein" evidence="3">
    <location>
        <begin position="56"/>
        <end position="311"/>
    </location>
</feature>
<comment type="subcellular location">
    <subcellularLocation>
        <location evidence="1">Periplasm</location>
    </subcellularLocation>
</comment>
<dbReference type="InterPro" id="IPR050555">
    <property type="entry name" value="Bact_Solute-Bind_Prot2"/>
</dbReference>
<dbReference type="Proteomes" id="UP001321908">
    <property type="component" value="Chromosome"/>
</dbReference>
<dbReference type="Pfam" id="PF13407">
    <property type="entry name" value="Peripla_BP_4"/>
    <property type="match status" value="1"/>
</dbReference>
<dbReference type="RefSeq" id="WP_246925561.1">
    <property type="nucleotide sequence ID" value="NZ_CP140151.1"/>
</dbReference>
<evidence type="ECO:0000313" key="5">
    <source>
        <dbReference type="Proteomes" id="UP001321908"/>
    </source>
</evidence>
<dbReference type="EMBL" id="CP140151">
    <property type="protein sequence ID" value="WQH10289.1"/>
    <property type="molecule type" value="Genomic_DNA"/>
</dbReference>
<evidence type="ECO:0000259" key="3">
    <source>
        <dbReference type="Pfam" id="PF13407"/>
    </source>
</evidence>
<evidence type="ECO:0000256" key="1">
    <source>
        <dbReference type="ARBA" id="ARBA00004418"/>
    </source>
</evidence>
<dbReference type="PANTHER" id="PTHR30036:SF7">
    <property type="entry name" value="ABC TRANSPORTER PERIPLASMIC-BINDING PROTEIN YPHF"/>
    <property type="match status" value="1"/>
</dbReference>
<dbReference type="PANTHER" id="PTHR30036">
    <property type="entry name" value="D-XYLOSE-BINDING PERIPLASMIC PROTEIN"/>
    <property type="match status" value="1"/>
</dbReference>
<reference evidence="4 5" key="1">
    <citation type="submission" date="2023-11" db="EMBL/GenBank/DDBJ databases">
        <title>MicrobeMod: A computational toolkit for identifying prokaryotic methylation and restriction-modification with nanopore sequencing.</title>
        <authorList>
            <person name="Crits-Christoph A."/>
            <person name="Kang S.C."/>
            <person name="Lee H."/>
            <person name="Ostrov N."/>
        </authorList>
    </citation>
    <scope>NUCLEOTIDE SEQUENCE [LARGE SCALE GENOMIC DNA]</scope>
    <source>
        <strain evidence="4 5">ATCC 43984</strain>
    </source>
</reference>
<protein>
    <submittedName>
        <fullName evidence="4">Substrate-binding domain-containing protein</fullName>
    </submittedName>
</protein>
<evidence type="ECO:0000313" key="4">
    <source>
        <dbReference type="EMBL" id="WQH10289.1"/>
    </source>
</evidence>
<sequence>MFNNNQFRFYVTRAHWLCLALLVVAVLIMPMLAKQAHANEQPLSSSFTGKDNYRFVIVPKAVAPWFDSVNEGAQRAAEMIEAQSGADVEIEYSAPQQSQVAVQNQILEQAIATRPDGIAVDPLDANANRAILQEALDQGINVVIFDSPAPEGLEVSSVGNDFCEQAKIAARRLVERLGEKGQVAIMMGTPTAPNHAIRVRCHKEVFAQHPDIQVIGTAINDDSIAKAQQQAAALMQSNPELDGWVVSEASGPIGVAQAIKEAGKVGEVKLVGLEKLPEMLQLIEEGVADSSVANRPEAQGYWTVQALWQQSLGIKPPDYMDTGVDLITRDKLDDFQ</sequence>
<organism evidence="4 5">
    <name type="scientific">Chromohalobacter canadensis</name>
    <dbReference type="NCBI Taxonomy" id="141389"/>
    <lineage>
        <taxon>Bacteria</taxon>
        <taxon>Pseudomonadati</taxon>
        <taxon>Pseudomonadota</taxon>
        <taxon>Gammaproteobacteria</taxon>
        <taxon>Oceanospirillales</taxon>
        <taxon>Halomonadaceae</taxon>
        <taxon>Chromohalobacter</taxon>
    </lineage>
</organism>
<comment type="similarity">
    <text evidence="2">Belongs to the bacterial solute-binding protein 2 family.</text>
</comment>
<accession>A0ABZ0YDX4</accession>
<proteinExistence type="inferred from homology"/>
<dbReference type="SUPFAM" id="SSF53822">
    <property type="entry name" value="Periplasmic binding protein-like I"/>
    <property type="match status" value="1"/>
</dbReference>
<name>A0ABZ0YDX4_9GAMM</name>
<dbReference type="Gene3D" id="3.40.50.2300">
    <property type="match status" value="2"/>
</dbReference>
<dbReference type="InterPro" id="IPR028082">
    <property type="entry name" value="Peripla_BP_I"/>
</dbReference>
<dbReference type="InterPro" id="IPR025997">
    <property type="entry name" value="SBP_2_dom"/>
</dbReference>
<keyword evidence="5" id="KW-1185">Reference proteome</keyword>
<evidence type="ECO:0000256" key="2">
    <source>
        <dbReference type="ARBA" id="ARBA00007639"/>
    </source>
</evidence>
<gene>
    <name evidence="4" type="ORF">SR908_06370</name>
</gene>